<proteinExistence type="predicted"/>
<protein>
    <submittedName>
        <fullName evidence="2">Uncharacterized protein</fullName>
    </submittedName>
</protein>
<organism evidence="2 3">
    <name type="scientific">Photobacterium rosenbergii</name>
    <dbReference type="NCBI Taxonomy" id="294936"/>
    <lineage>
        <taxon>Bacteria</taxon>
        <taxon>Pseudomonadati</taxon>
        <taxon>Pseudomonadota</taxon>
        <taxon>Gammaproteobacteria</taxon>
        <taxon>Vibrionales</taxon>
        <taxon>Vibrionaceae</taxon>
        <taxon>Photobacterium</taxon>
    </lineage>
</organism>
<dbReference type="OrthoDB" id="5811212at2"/>
<sequence length="350" mass="39643">MNMLFSVLLALLLVISSGLHAETDNEGSNKYADLTEAANTLGLSLVSYNRELNKEDRSEKELNKQAASLVESLNQFLALSDKAYKEGVPYDVFPGFWQMVDDWQTLAKSFARGPDYLAKIQVTPMYYPNDSETVFSFEILSTGEVIEIPVKDSQINKCGPLRNEDCREVLSDITDAVEGAYKPIADVYLGPVVLHYTSLEAEWKQFYREARYQTPLDSWFSANVVQVDYFKGLDLTGPPKIQVFFLRPTLVFEHLYDAEKGDKDDVSIALEVIGFNRWKEGFGASITTVYNDRKDADAIGIGASIHIKNKFTIGYAYRDDDKSSVFVNLDLLEWFGDNKETYSRYLGYLN</sequence>
<evidence type="ECO:0000256" key="1">
    <source>
        <dbReference type="SAM" id="SignalP"/>
    </source>
</evidence>
<evidence type="ECO:0000313" key="3">
    <source>
        <dbReference type="Proteomes" id="UP000241346"/>
    </source>
</evidence>
<comment type="caution">
    <text evidence="2">The sequence shown here is derived from an EMBL/GenBank/DDBJ whole genome shotgun (WGS) entry which is preliminary data.</text>
</comment>
<accession>A0A2T3N9Q7</accession>
<evidence type="ECO:0000313" key="2">
    <source>
        <dbReference type="EMBL" id="PSW10266.1"/>
    </source>
</evidence>
<name>A0A2T3N9Q7_9GAMM</name>
<dbReference type="EMBL" id="PYMB01000011">
    <property type="protein sequence ID" value="PSW10266.1"/>
    <property type="molecule type" value="Genomic_DNA"/>
</dbReference>
<reference evidence="2 3" key="1">
    <citation type="submission" date="2018-03" db="EMBL/GenBank/DDBJ databases">
        <title>Whole genome sequencing of Histamine producing bacteria.</title>
        <authorList>
            <person name="Butler K."/>
        </authorList>
    </citation>
    <scope>NUCLEOTIDE SEQUENCE [LARGE SCALE GENOMIC DNA]</scope>
    <source>
        <strain evidence="2 3">DSM 19138</strain>
    </source>
</reference>
<dbReference type="RefSeq" id="WP_107299682.1">
    <property type="nucleotide sequence ID" value="NZ_PYMB01000011.1"/>
</dbReference>
<keyword evidence="1" id="KW-0732">Signal</keyword>
<feature type="chain" id="PRO_5015674072" evidence="1">
    <location>
        <begin position="22"/>
        <end position="350"/>
    </location>
</feature>
<gene>
    <name evidence="2" type="ORF">C9J01_18820</name>
</gene>
<dbReference type="AlphaFoldDB" id="A0A2T3N9Q7"/>
<feature type="signal peptide" evidence="1">
    <location>
        <begin position="1"/>
        <end position="21"/>
    </location>
</feature>
<dbReference type="Proteomes" id="UP000241346">
    <property type="component" value="Unassembled WGS sequence"/>
</dbReference>